<dbReference type="EMBL" id="HG916852">
    <property type="protein sequence ID" value="CDM59278.1"/>
    <property type="molecule type" value="Genomic_DNA"/>
</dbReference>
<dbReference type="HOGENOM" id="CLU_2635643_0_0_5"/>
<evidence type="ECO:0000313" key="1">
    <source>
        <dbReference type="EMBL" id="CDM59278.1"/>
    </source>
</evidence>
<organism evidence="1 2">
    <name type="scientific">Rhizobium favelukesii</name>
    <dbReference type="NCBI Taxonomy" id="348824"/>
    <lineage>
        <taxon>Bacteria</taxon>
        <taxon>Pseudomonadati</taxon>
        <taxon>Pseudomonadota</taxon>
        <taxon>Alphaproteobacteria</taxon>
        <taxon>Hyphomicrobiales</taxon>
        <taxon>Rhizobiaceae</taxon>
        <taxon>Rhizobium/Agrobacterium group</taxon>
        <taxon>Rhizobium</taxon>
    </lineage>
</organism>
<evidence type="ECO:0000313" key="2">
    <source>
        <dbReference type="Proteomes" id="UP000019443"/>
    </source>
</evidence>
<name>W6RK63_9HYPH</name>
<accession>W6RK63</accession>
<dbReference type="Proteomes" id="UP000019443">
    <property type="component" value="Chromosome"/>
</dbReference>
<reference evidence="1" key="1">
    <citation type="submission" date="2013-11" db="EMBL/GenBank/DDBJ databases">
        <title>Draft genome sequence of the broad-host-range Rhizobium sp. LPU83 strain, a member of the low-genetic diversity Oregon-like Rhizobium sp. group.</title>
        <authorList>
            <person name="Wibberg D."/>
            <person name="Puehler A."/>
            <person name="Schlueter A."/>
        </authorList>
    </citation>
    <scope>NUCLEOTIDE SEQUENCE [LARGE SCALE GENOMIC DNA]</scope>
    <source>
        <strain evidence="1">LPU83</strain>
    </source>
</reference>
<dbReference type="AlphaFoldDB" id="W6RK63"/>
<dbReference type="KEGG" id="rhl:LPU83_3635"/>
<sequence length="77" mass="8273">MVNLAIIPLGHLLSSKSTDWPGASDSTVGLDVTVWISALAGATLEIAKSNEMDTRIKLERVICAPSYIALLIYNLTE</sequence>
<protein>
    <submittedName>
        <fullName evidence="1">Uncharacterized protein</fullName>
    </submittedName>
</protein>
<dbReference type="PATRIC" id="fig|348824.6.peg.3909"/>
<gene>
    <name evidence="1" type="ORF">LPU83_3635</name>
</gene>
<proteinExistence type="predicted"/>
<keyword evidence="2" id="KW-1185">Reference proteome</keyword>